<sequence length="32" mass="3670">MKEGFETRISDLTVMLQESQSLASNISEKRLK</sequence>
<protein>
    <submittedName>
        <fullName evidence="1">Uncharacterized protein</fullName>
    </submittedName>
</protein>
<dbReference type="Proteomes" id="UP000265520">
    <property type="component" value="Unassembled WGS sequence"/>
</dbReference>
<reference evidence="1 2" key="1">
    <citation type="journal article" date="2018" name="Front. Plant Sci.">
        <title>Red Clover (Trifolium pratense) and Zigzag Clover (T. medium) - A Picture of Genomic Similarities and Differences.</title>
        <authorList>
            <person name="Dluhosova J."/>
            <person name="Istvanek J."/>
            <person name="Nedelnik J."/>
            <person name="Repkova J."/>
        </authorList>
    </citation>
    <scope>NUCLEOTIDE SEQUENCE [LARGE SCALE GENOMIC DNA]</scope>
    <source>
        <strain evidence="2">cv. 10/8</strain>
        <tissue evidence="1">Leaf</tissue>
    </source>
</reference>
<evidence type="ECO:0000313" key="1">
    <source>
        <dbReference type="EMBL" id="MCI62454.1"/>
    </source>
</evidence>
<dbReference type="AlphaFoldDB" id="A0A392TP89"/>
<dbReference type="EMBL" id="LXQA010619164">
    <property type="protein sequence ID" value="MCI62454.1"/>
    <property type="molecule type" value="Genomic_DNA"/>
</dbReference>
<evidence type="ECO:0000313" key="2">
    <source>
        <dbReference type="Proteomes" id="UP000265520"/>
    </source>
</evidence>
<accession>A0A392TP89</accession>
<feature type="non-terminal residue" evidence="1">
    <location>
        <position position="32"/>
    </location>
</feature>
<comment type="caution">
    <text evidence="1">The sequence shown here is derived from an EMBL/GenBank/DDBJ whole genome shotgun (WGS) entry which is preliminary data.</text>
</comment>
<organism evidence="1 2">
    <name type="scientific">Trifolium medium</name>
    <dbReference type="NCBI Taxonomy" id="97028"/>
    <lineage>
        <taxon>Eukaryota</taxon>
        <taxon>Viridiplantae</taxon>
        <taxon>Streptophyta</taxon>
        <taxon>Embryophyta</taxon>
        <taxon>Tracheophyta</taxon>
        <taxon>Spermatophyta</taxon>
        <taxon>Magnoliopsida</taxon>
        <taxon>eudicotyledons</taxon>
        <taxon>Gunneridae</taxon>
        <taxon>Pentapetalae</taxon>
        <taxon>rosids</taxon>
        <taxon>fabids</taxon>
        <taxon>Fabales</taxon>
        <taxon>Fabaceae</taxon>
        <taxon>Papilionoideae</taxon>
        <taxon>50 kb inversion clade</taxon>
        <taxon>NPAAA clade</taxon>
        <taxon>Hologalegina</taxon>
        <taxon>IRL clade</taxon>
        <taxon>Trifolieae</taxon>
        <taxon>Trifolium</taxon>
    </lineage>
</organism>
<proteinExistence type="predicted"/>
<keyword evidence="2" id="KW-1185">Reference proteome</keyword>
<name>A0A392TP89_9FABA</name>